<dbReference type="GO" id="GO:0003899">
    <property type="term" value="F:DNA-directed RNA polymerase activity"/>
    <property type="evidence" value="ECO:0007669"/>
    <property type="project" value="UniProtKB-EC"/>
</dbReference>
<dbReference type="Pfam" id="PF04997">
    <property type="entry name" value="RNA_pol_Rpb1_1"/>
    <property type="match status" value="1"/>
</dbReference>
<keyword evidence="6 15" id="KW-0808">Transferase</keyword>
<feature type="domain" description="RNA polymerase N-terminal" evidence="17">
    <location>
        <begin position="325"/>
        <end position="664"/>
    </location>
</feature>
<dbReference type="InterPro" id="IPR015699">
    <property type="entry name" value="DNA-dir_RNA_pol1_lsu_N"/>
</dbReference>
<dbReference type="PANTHER" id="PTHR19376">
    <property type="entry name" value="DNA-DIRECTED RNA POLYMERASE"/>
    <property type="match status" value="1"/>
</dbReference>
<dbReference type="InterPro" id="IPR044893">
    <property type="entry name" value="RNA_pol_Rpb1_clamp_domain"/>
</dbReference>
<dbReference type="Gene3D" id="1.10.274.100">
    <property type="entry name" value="RNA polymerase Rpb1, domain 3"/>
    <property type="match status" value="1"/>
</dbReference>
<feature type="compositionally biased region" description="Acidic residues" evidence="16">
    <location>
        <begin position="1421"/>
        <end position="1434"/>
    </location>
</feature>
<dbReference type="SUPFAM" id="SSF64484">
    <property type="entry name" value="beta and beta-prime subunits of DNA dependent RNA-polymerase"/>
    <property type="match status" value="1"/>
</dbReference>
<dbReference type="InterPro" id="IPR006592">
    <property type="entry name" value="RNA_pol_N"/>
</dbReference>
<dbReference type="InterPro" id="IPR045867">
    <property type="entry name" value="DNA-dir_RpoC_beta_prime"/>
</dbReference>
<sequence>MDTINYYPSDTTISGLLFSNYTSEEIRRLSVKELTSSSAIDRLGAPISGGPYDLALGPFDKNDRCFTCGQGFVSCPGHLGHISLVLPVYNPVFFRNLVNVLRGCCLHCHTIQCTNAEKYLFSMQMVYLKHGQTNEIDNIQSIYKTWVLEKKSLDTFYEQINEHMKLNPASSTKIEATTKNLLAIRQQLIKEFEARAFKTKKKFCPNCNAPVRALRADSHSKLFYSQGISNKQIKAYQERMSSVRQFSFDYRQSKKLNDDEDESIINDEEEMLTKMMSSQMYLTPLDVLKHLEKMWSNEKEVLAVYLATLRSPHHSITHVHNNPISLFFFEVLPVLPSKFRPVLSFNDQKFENPKTVRYSSIIQDNQLIKELLLLKDQQTTDTLTPNANRSSSLTNTLRGSTNEEKLNNLWLKMQITVNSIFDSSLDNRSGTRVAKGIRQVIEKKEGLFRMHMMGKRVNYAGRSVISPDPFIAIYEVGIPEIFAKKLTYPELVTPHNVHELRQLILNGPDVHPGANFVELEDGTIRRLLPNNLSQRTAVAKLLLTREKQHGNTTLMSTKKVYRHLRNGDYVLVNRQPTLHRPSIQAHMSRVLPGEKTLRLHYAQCKSYNADFDGDEMNVHLPQNELARAEAAELMITYQHFLVSKDGTPLTGLIQDHVVAGTALTMRDRFFEKTDYQQLVYSAIGSNSRKKINLLPPCIWKPKQLWSGKQIISTVLLYIQPSKEAPLNLDSKSKLSMKSWPSTPNATNIDLMADTDVIIRHGHLLSGLIDKAHCGATLASVVHCYYELYGKRCAADLISAFSKLFTLFLQYYRGFTLGIEDVLLLPPGVSNRRQLINQCRARAGQKALQKTFSIPENSDQQVLDNEFAKAFCSKVFDERTSKEMDLNYKTSIDEYQNQIIKKCMSNLFKQFPDNNLQFLIQSGAKGSSVNAIQMSCLLGQQELEGKRPPMMPSGRTLPSFRPYECSPRSGGFVDGSFLSGIRPQEYFFHCMAGREGLIDTAVKTARIGYLQRCLMKHLEGLVVNYDLTVRDSDGSVVQFQYGEDGLAVEKCTYLKEAYYPFLIANQSTILRENEYSRIVDMCGSTKEKPILKTLKKIRAWRKKTRDLADDDNNLNDSTRLKISDETKIRMTPFINYSRFFDLHTLTNSLKSKDINEARSIMVQTWRNLSDDKRQQYNHGVVKFYSPVTQNYLPASNLGAITERLDDLIRSYINTQGKLDRTNMDKRLFEKMVHFKSLKSCIDPGESVGILAAQSIGEPSTQMTLNTFHFAGRGEMNVTLGVPRLRELLMVASANVKTPTMEVPILHSSSALRKAKRLQRRWSRLLFSQVLQSLNIHEKLSLKLNDSKRTYKIEFQFDEKYGKKQLTEIIRSFETHFIPRLCRAINKKRKELTTSGLLRSAHIRDKVTVNESNDKDEQQELGEKDDDDDDEDDEQINGETSTAKEKANRNDEKEYDDDDDDDDNINNNNNENETDDDEEAIQDNQEENDQTNVSKITIKEDVIDDDIEALDITQAEMNHDNDDDDEQEVPGNDQGNDEEPPRKKARKMSDKNTHVDNTIYNERFGNVCKHAEYIQEYIADLDNNLWCRLTMIFPATQPRIDLESLIRSETSRTPITSIVGIQNCFIAENKEYRAKTNKDSNDVEYILSTEGENINALMTYYQIFDLRRIYTNNIHRMAQIFGIEAANRTLIREINRVFGAYGIEVDYRHLSLLADYMTYEGVYKPCNRLGLRTNASPLQKITFETSTTYLREALLHGEHEELQSPSSRLVTGRMVQCGTGAFDILTKLSS</sequence>
<reference evidence="18" key="1">
    <citation type="submission" date="2021-02" db="EMBL/GenBank/DDBJ databases">
        <authorList>
            <person name="Nowell W R."/>
        </authorList>
    </citation>
    <scope>NUCLEOTIDE SEQUENCE</scope>
</reference>
<dbReference type="Gene3D" id="3.30.1490.180">
    <property type="entry name" value="RNA polymerase ii"/>
    <property type="match status" value="1"/>
</dbReference>
<feature type="compositionally biased region" description="Acidic residues" evidence="16">
    <location>
        <begin position="1451"/>
        <end position="1462"/>
    </location>
</feature>
<dbReference type="Pfam" id="PF05000">
    <property type="entry name" value="RNA_pol_Rpb1_4"/>
    <property type="match status" value="1"/>
</dbReference>
<feature type="compositionally biased region" description="Basic and acidic residues" evidence="16">
    <location>
        <begin position="1537"/>
        <end position="1552"/>
    </location>
</feature>
<dbReference type="GO" id="GO:0046872">
    <property type="term" value="F:metal ion binding"/>
    <property type="evidence" value="ECO:0007669"/>
    <property type="project" value="UniProtKB-KW"/>
</dbReference>
<evidence type="ECO:0000256" key="4">
    <source>
        <dbReference type="ARBA" id="ARBA00022478"/>
    </source>
</evidence>
<evidence type="ECO:0000256" key="16">
    <source>
        <dbReference type="SAM" id="MobiDB-lite"/>
    </source>
</evidence>
<evidence type="ECO:0000256" key="3">
    <source>
        <dbReference type="ARBA" id="ARBA00011251"/>
    </source>
</evidence>
<dbReference type="Gene3D" id="4.10.860.120">
    <property type="entry name" value="RNA polymerase II, clamp domain"/>
    <property type="match status" value="1"/>
</dbReference>
<proteinExistence type="inferred from homology"/>
<keyword evidence="20" id="KW-1185">Reference proteome</keyword>
<dbReference type="InterPro" id="IPR000722">
    <property type="entry name" value="RNA_pol_asu"/>
</dbReference>
<dbReference type="PANTHER" id="PTHR19376:SF11">
    <property type="entry name" value="DNA-DIRECTED RNA POLYMERASE I SUBUNIT RPA1"/>
    <property type="match status" value="1"/>
</dbReference>
<comment type="catalytic activity">
    <reaction evidence="13 15">
        <text>RNA(n) + a ribonucleoside 5'-triphosphate = RNA(n+1) + diphosphate</text>
        <dbReference type="Rhea" id="RHEA:21248"/>
        <dbReference type="Rhea" id="RHEA-COMP:14527"/>
        <dbReference type="Rhea" id="RHEA-COMP:17342"/>
        <dbReference type="ChEBI" id="CHEBI:33019"/>
        <dbReference type="ChEBI" id="CHEBI:61557"/>
        <dbReference type="ChEBI" id="CHEBI:140395"/>
        <dbReference type="EC" id="2.7.7.6"/>
    </reaction>
</comment>
<evidence type="ECO:0000256" key="14">
    <source>
        <dbReference type="ARBA" id="ARBA00053996"/>
    </source>
</evidence>
<dbReference type="Pfam" id="PF04983">
    <property type="entry name" value="RNA_pol_Rpb1_3"/>
    <property type="match status" value="1"/>
</dbReference>
<dbReference type="SMART" id="SM00663">
    <property type="entry name" value="RPOLA_N"/>
    <property type="match status" value="1"/>
</dbReference>
<evidence type="ECO:0000256" key="8">
    <source>
        <dbReference type="ARBA" id="ARBA00022723"/>
    </source>
</evidence>
<evidence type="ECO:0000256" key="6">
    <source>
        <dbReference type="ARBA" id="ARBA00022679"/>
    </source>
</evidence>
<comment type="function">
    <text evidence="14">DNA-dependent RNA polymerase catalyzes the transcription of DNA into RNA using the four ribonucleoside triphosphates as substrates. Largest and catalytic core component of RNA polymerase I which synthesizes ribosomal RNA precursors. Forms the polymerase active center together with the second largest subunit. A single stranded DNA template strand of the promoter is positioned within the central active site cleft of Pol I. A bridging helix emanates from RPA1 and crosses the cleft near the catalytic site and is thought to promote translocation of Pol I by acting as a ratchet that moves the RNA-DNA hybrid through the active site by switching from straight to bent conformations at each step of nucleotide addition.</text>
</comment>
<dbReference type="CDD" id="cd02735">
    <property type="entry name" value="RNAP_I_Rpa1_C"/>
    <property type="match status" value="1"/>
</dbReference>
<protein>
    <recommendedName>
        <fullName evidence="15">DNA-directed RNA polymerase subunit</fullName>
        <ecNumber evidence="15">2.7.7.6</ecNumber>
    </recommendedName>
</protein>
<evidence type="ECO:0000256" key="2">
    <source>
        <dbReference type="ARBA" id="ARBA00006460"/>
    </source>
</evidence>
<evidence type="ECO:0000313" key="19">
    <source>
        <dbReference type="EMBL" id="CAF3823183.1"/>
    </source>
</evidence>
<dbReference type="InterPro" id="IPR007066">
    <property type="entry name" value="RNA_pol_Rpb1_3"/>
</dbReference>
<evidence type="ECO:0000256" key="9">
    <source>
        <dbReference type="ARBA" id="ARBA00022833"/>
    </source>
</evidence>
<evidence type="ECO:0000259" key="17">
    <source>
        <dbReference type="SMART" id="SM00663"/>
    </source>
</evidence>
<dbReference type="Gene3D" id="6.10.250.2940">
    <property type="match status" value="1"/>
</dbReference>
<evidence type="ECO:0000256" key="10">
    <source>
        <dbReference type="ARBA" id="ARBA00022842"/>
    </source>
</evidence>
<keyword evidence="4 15" id="KW-0240">DNA-directed RNA polymerase</keyword>
<keyword evidence="9" id="KW-0862">Zinc</keyword>
<dbReference type="Pfam" id="PF04998">
    <property type="entry name" value="RNA_pol_Rpb1_5"/>
    <property type="match status" value="1"/>
</dbReference>
<comment type="similarity">
    <text evidence="2 15">Belongs to the RNA polymerase beta' chain family.</text>
</comment>
<dbReference type="EMBL" id="CAJOBF010000473">
    <property type="protein sequence ID" value="CAF3823183.1"/>
    <property type="molecule type" value="Genomic_DNA"/>
</dbReference>
<gene>
    <name evidence="18" type="ORF">OVN521_LOCUS4628</name>
    <name evidence="19" type="ORF">UXM345_LOCUS6122</name>
</gene>
<keyword evidence="10" id="KW-0460">Magnesium</keyword>
<evidence type="ECO:0000256" key="15">
    <source>
        <dbReference type="RuleBase" id="RU004279"/>
    </source>
</evidence>
<keyword evidence="5" id="KW-0597">Phosphoprotein</keyword>
<dbReference type="Gene3D" id="3.30.70.2850">
    <property type="match status" value="1"/>
</dbReference>
<dbReference type="GO" id="GO:0006351">
    <property type="term" value="P:DNA-templated transcription"/>
    <property type="evidence" value="ECO:0007669"/>
    <property type="project" value="InterPro"/>
</dbReference>
<keyword evidence="7 15" id="KW-0548">Nucleotidyltransferase</keyword>
<evidence type="ECO:0000256" key="7">
    <source>
        <dbReference type="ARBA" id="ARBA00022695"/>
    </source>
</evidence>
<feature type="region of interest" description="Disordered" evidence="16">
    <location>
        <begin position="1406"/>
        <end position="1495"/>
    </location>
</feature>
<evidence type="ECO:0000313" key="20">
    <source>
        <dbReference type="Proteomes" id="UP000663866"/>
    </source>
</evidence>
<dbReference type="InterPro" id="IPR047107">
    <property type="entry name" value="DNA-dir_RNA_pol1_lsu_C"/>
</dbReference>
<comment type="caution">
    <text evidence="18">The sequence shown here is derived from an EMBL/GenBank/DDBJ whole genome shotgun (WGS) entry which is preliminary data.</text>
</comment>
<dbReference type="EC" id="2.7.7.6" evidence="15"/>
<feature type="compositionally biased region" description="Basic and acidic residues" evidence="16">
    <location>
        <begin position="1440"/>
        <end position="1450"/>
    </location>
</feature>
<evidence type="ECO:0000256" key="1">
    <source>
        <dbReference type="ARBA" id="ARBA00004604"/>
    </source>
</evidence>
<dbReference type="InterPro" id="IPR007081">
    <property type="entry name" value="RNA_pol_Rpb1_5"/>
</dbReference>
<evidence type="ECO:0000256" key="13">
    <source>
        <dbReference type="ARBA" id="ARBA00048552"/>
    </source>
</evidence>
<dbReference type="InterPro" id="IPR042102">
    <property type="entry name" value="RNA_pol_Rpb1_3_sf"/>
</dbReference>
<dbReference type="GO" id="GO:0005736">
    <property type="term" value="C:RNA polymerase I complex"/>
    <property type="evidence" value="ECO:0007669"/>
    <property type="project" value="TreeGrafter"/>
</dbReference>
<dbReference type="Pfam" id="PF00623">
    <property type="entry name" value="RNA_pol_Rpb1_2"/>
    <property type="match status" value="1"/>
</dbReference>
<dbReference type="Gene3D" id="6.20.50.80">
    <property type="match status" value="1"/>
</dbReference>
<dbReference type="EMBL" id="CAJOBG010000434">
    <property type="protein sequence ID" value="CAF3814084.1"/>
    <property type="molecule type" value="Genomic_DNA"/>
</dbReference>
<comment type="subunit">
    <text evidence="3">Component of the RNA polymerase I (Pol I) complex consisting of at least 13 subunits.</text>
</comment>
<dbReference type="Proteomes" id="UP000663842">
    <property type="component" value="Unassembled WGS sequence"/>
</dbReference>
<feature type="region of interest" description="Disordered" evidence="16">
    <location>
        <begin position="1515"/>
        <end position="1552"/>
    </location>
</feature>
<feature type="compositionally biased region" description="Basic and acidic residues" evidence="16">
    <location>
        <begin position="1406"/>
        <end position="1420"/>
    </location>
</feature>
<name>A0A819C5Z8_9BILA</name>
<dbReference type="InterPro" id="IPR007083">
    <property type="entry name" value="RNA_pol_Rpb1_4"/>
</dbReference>
<dbReference type="Gene3D" id="2.40.40.20">
    <property type="match status" value="1"/>
</dbReference>
<comment type="subcellular location">
    <subcellularLocation>
        <location evidence="1">Nucleus</location>
        <location evidence="1">Nucleolus</location>
    </subcellularLocation>
</comment>
<keyword evidence="8" id="KW-0479">Metal-binding</keyword>
<keyword evidence="11 15" id="KW-0804">Transcription</keyword>
<dbReference type="Gene3D" id="1.10.132.30">
    <property type="match status" value="1"/>
</dbReference>
<dbReference type="FunFam" id="2.40.40.20:FF:000019">
    <property type="entry name" value="DNA-directed RNA polymerase II subunit RPB1"/>
    <property type="match status" value="1"/>
</dbReference>
<evidence type="ECO:0000256" key="11">
    <source>
        <dbReference type="ARBA" id="ARBA00023163"/>
    </source>
</evidence>
<accession>A0A819C5Z8</accession>
<dbReference type="InterPro" id="IPR007080">
    <property type="entry name" value="RNA_pol_Rpb1_1"/>
</dbReference>
<dbReference type="InterPro" id="IPR038120">
    <property type="entry name" value="Rpb1_funnel_sf"/>
</dbReference>
<keyword evidence="12" id="KW-0539">Nucleus</keyword>
<evidence type="ECO:0000313" key="18">
    <source>
        <dbReference type="EMBL" id="CAF3814084.1"/>
    </source>
</evidence>
<evidence type="ECO:0000256" key="5">
    <source>
        <dbReference type="ARBA" id="ARBA00022553"/>
    </source>
</evidence>
<dbReference type="GO" id="GO:0003677">
    <property type="term" value="F:DNA binding"/>
    <property type="evidence" value="ECO:0007669"/>
    <property type="project" value="InterPro"/>
</dbReference>
<feature type="compositionally biased region" description="Acidic residues" evidence="16">
    <location>
        <begin position="1470"/>
        <end position="1487"/>
    </location>
</feature>
<dbReference type="CDD" id="cd01435">
    <property type="entry name" value="RNAP_I_RPA1_N"/>
    <property type="match status" value="1"/>
</dbReference>
<dbReference type="Proteomes" id="UP000663866">
    <property type="component" value="Unassembled WGS sequence"/>
</dbReference>
<dbReference type="FunFam" id="1.10.274.100:FF:000012">
    <property type="entry name" value="DNA-directed RNA polymerase subunit"/>
    <property type="match status" value="1"/>
</dbReference>
<evidence type="ECO:0000256" key="12">
    <source>
        <dbReference type="ARBA" id="ARBA00023242"/>
    </source>
</evidence>
<organism evidence="18 20">
    <name type="scientific">Rotaria magnacalcarata</name>
    <dbReference type="NCBI Taxonomy" id="392030"/>
    <lineage>
        <taxon>Eukaryota</taxon>
        <taxon>Metazoa</taxon>
        <taxon>Spiralia</taxon>
        <taxon>Gnathifera</taxon>
        <taxon>Rotifera</taxon>
        <taxon>Eurotatoria</taxon>
        <taxon>Bdelloidea</taxon>
        <taxon>Philodinida</taxon>
        <taxon>Philodinidae</taxon>
        <taxon>Rotaria</taxon>
    </lineage>
</organism>